<accession>A0ABT6DJ41</accession>
<gene>
    <name evidence="1" type="ORF">NWE73_10560</name>
</gene>
<sequence>MSYLVILLSFHLSWASGSSYFSNADLESTLRSGEVDNVMIFTWSPHMPLSIKGLDEAIQFTKSNKIKLIVVLDPNCDFSLAQKVAFKHQWPDTYLKTIQSSKLIERGLRVHYPSYLLIKHGSFSGPTTPGYKSKEELDRMIGMYLK</sequence>
<proteinExistence type="predicted"/>
<dbReference type="EMBL" id="JANRMI010000003">
    <property type="protein sequence ID" value="MDG0816808.1"/>
    <property type="molecule type" value="Genomic_DNA"/>
</dbReference>
<protein>
    <recommendedName>
        <fullName evidence="3">Thioredoxin domain-containing protein</fullName>
    </recommendedName>
</protein>
<evidence type="ECO:0000313" key="1">
    <source>
        <dbReference type="EMBL" id="MDG0816808.1"/>
    </source>
</evidence>
<evidence type="ECO:0000313" key="2">
    <source>
        <dbReference type="Proteomes" id="UP001152321"/>
    </source>
</evidence>
<organism evidence="1 2">
    <name type="scientific">Bdellovibrio svalbardensis</name>
    <dbReference type="NCBI Taxonomy" id="2972972"/>
    <lineage>
        <taxon>Bacteria</taxon>
        <taxon>Pseudomonadati</taxon>
        <taxon>Bdellovibrionota</taxon>
        <taxon>Bdellovibrionia</taxon>
        <taxon>Bdellovibrionales</taxon>
        <taxon>Pseudobdellovibrionaceae</taxon>
        <taxon>Bdellovibrio</taxon>
    </lineage>
</organism>
<comment type="caution">
    <text evidence="1">The sequence shown here is derived from an EMBL/GenBank/DDBJ whole genome shotgun (WGS) entry which is preliminary data.</text>
</comment>
<dbReference type="Proteomes" id="UP001152321">
    <property type="component" value="Unassembled WGS sequence"/>
</dbReference>
<keyword evidence="2" id="KW-1185">Reference proteome</keyword>
<reference evidence="1" key="1">
    <citation type="submission" date="2022-08" db="EMBL/GenBank/DDBJ databases">
        <title>Novel Bdellovibrio Species Isolated from Svalbard: Designation Bdellovibrio svalbardensis.</title>
        <authorList>
            <person name="Mitchell R.J."/>
            <person name="Choi S.Y."/>
        </authorList>
    </citation>
    <scope>NUCLEOTIDE SEQUENCE</scope>
    <source>
        <strain evidence="1">PAP01</strain>
    </source>
</reference>
<dbReference type="RefSeq" id="WP_277578286.1">
    <property type="nucleotide sequence ID" value="NZ_JANRMI010000003.1"/>
</dbReference>
<name>A0ABT6DJ41_9BACT</name>
<evidence type="ECO:0008006" key="3">
    <source>
        <dbReference type="Google" id="ProtNLM"/>
    </source>
</evidence>